<protein>
    <recommendedName>
        <fullName evidence="9">Quaternary amine transport ATP-binding protein</fullName>
        <ecNumber evidence="9">7.6.2.9</ecNumber>
    </recommendedName>
</protein>
<dbReference type="NCBIfam" id="TIGR01186">
    <property type="entry name" value="proV"/>
    <property type="match status" value="1"/>
</dbReference>
<dbReference type="GO" id="GO:0031460">
    <property type="term" value="P:glycine betaine transport"/>
    <property type="evidence" value="ECO:0007669"/>
    <property type="project" value="InterPro"/>
</dbReference>
<keyword evidence="4 9" id="KW-0067">ATP-binding</keyword>
<comment type="subunit">
    <text evidence="7">The complex is probably composed of two ATP-binding proteins (TmoW), two transmembrane proteins (TmoV) and a solute-binding protein (TmoX).</text>
</comment>
<dbReference type="FunFam" id="3.40.50.300:FF:000201">
    <property type="entry name" value="Glycine betaine/L-proline ABC transporter ATP-binding protein"/>
    <property type="match status" value="1"/>
</dbReference>
<dbReference type="STRING" id="1758178.GCA_001550095_00595"/>
<dbReference type="Proteomes" id="UP000217935">
    <property type="component" value="Chromosome"/>
</dbReference>
<proteinExistence type="inferred from homology"/>
<evidence type="ECO:0000259" key="10">
    <source>
        <dbReference type="PROSITE" id="PS50893"/>
    </source>
</evidence>
<comment type="subcellular location">
    <subcellularLocation>
        <location evidence="9">Cell inner membrane</location>
        <topology evidence="9">Peripheral membrane protein</topology>
    </subcellularLocation>
</comment>
<dbReference type="InterPro" id="IPR005892">
    <property type="entry name" value="Gly-betaine_transp_ATP-bd"/>
</dbReference>
<dbReference type="InterPro" id="IPR003439">
    <property type="entry name" value="ABC_transporter-like_ATP-bd"/>
</dbReference>
<evidence type="ECO:0000256" key="9">
    <source>
        <dbReference type="RuleBase" id="RU369116"/>
    </source>
</evidence>
<evidence type="ECO:0000313" key="13">
    <source>
        <dbReference type="Proteomes" id="UP000217935"/>
    </source>
</evidence>
<dbReference type="InterPro" id="IPR003593">
    <property type="entry name" value="AAA+_ATPase"/>
</dbReference>
<dbReference type="EMBL" id="CP022196">
    <property type="protein sequence ID" value="ATG47709.1"/>
    <property type="molecule type" value="Genomic_DNA"/>
</dbReference>
<dbReference type="PROSITE" id="PS51371">
    <property type="entry name" value="CBS"/>
    <property type="match status" value="1"/>
</dbReference>
<evidence type="ECO:0000256" key="8">
    <source>
        <dbReference type="PROSITE-ProRule" id="PRU00703"/>
    </source>
</evidence>
<keyword evidence="9" id="KW-0997">Cell inner membrane</keyword>
<dbReference type="PANTHER" id="PTHR43869:SF1">
    <property type="entry name" value="GLYCINE BETAINE_PROLINE BETAINE TRANSPORT SYSTEM ATP-BINDING PROTEIN PROV"/>
    <property type="match status" value="1"/>
</dbReference>
<accession>A0A291GBD3</accession>
<dbReference type="Pfam" id="PF00005">
    <property type="entry name" value="ABC_tran"/>
    <property type="match status" value="1"/>
</dbReference>
<dbReference type="PANTHER" id="PTHR43869">
    <property type="entry name" value="GLYCINE BETAINE/PROLINE BETAINE TRANSPORT SYSTEM ATP-BINDING PROTEIN PROV"/>
    <property type="match status" value="1"/>
</dbReference>
<evidence type="ECO:0000313" key="12">
    <source>
        <dbReference type="EMBL" id="ATG47709.1"/>
    </source>
</evidence>
<dbReference type="PROSITE" id="PS00211">
    <property type="entry name" value="ABC_TRANSPORTER_1"/>
    <property type="match status" value="1"/>
</dbReference>
<keyword evidence="3 9" id="KW-0547">Nucleotide-binding</keyword>
<keyword evidence="13" id="KW-1185">Reference proteome</keyword>
<dbReference type="InterPro" id="IPR000644">
    <property type="entry name" value="CBS_dom"/>
</dbReference>
<organism evidence="12 13">
    <name type="scientific">Celeribacter ethanolicus</name>
    <dbReference type="NCBI Taxonomy" id="1758178"/>
    <lineage>
        <taxon>Bacteria</taxon>
        <taxon>Pseudomonadati</taxon>
        <taxon>Pseudomonadota</taxon>
        <taxon>Alphaproteobacteria</taxon>
        <taxon>Rhodobacterales</taxon>
        <taxon>Roseobacteraceae</taxon>
        <taxon>Celeribacter</taxon>
    </lineage>
</organism>
<dbReference type="RefSeq" id="WP_096805686.1">
    <property type="nucleotide sequence ID" value="NZ_CP022196.1"/>
</dbReference>
<name>A0A291GBD3_9RHOB</name>
<keyword evidence="8" id="KW-0129">CBS domain</keyword>
<dbReference type="AlphaFoldDB" id="A0A291GBD3"/>
<evidence type="ECO:0000256" key="6">
    <source>
        <dbReference type="ARBA" id="ARBA00051811"/>
    </source>
</evidence>
<dbReference type="SUPFAM" id="SSF52540">
    <property type="entry name" value="P-loop containing nucleoside triphosphate hydrolases"/>
    <property type="match status" value="1"/>
</dbReference>
<gene>
    <name evidence="12" type="ORF">CEW89_09100</name>
</gene>
<keyword evidence="2 9" id="KW-0813">Transport</keyword>
<dbReference type="GO" id="GO:0005886">
    <property type="term" value="C:plasma membrane"/>
    <property type="evidence" value="ECO:0007669"/>
    <property type="project" value="UniProtKB-SubCell"/>
</dbReference>
<evidence type="ECO:0000256" key="5">
    <source>
        <dbReference type="ARBA" id="ARBA00022970"/>
    </source>
</evidence>
<dbReference type="PROSITE" id="PS50893">
    <property type="entry name" value="ABC_TRANSPORTER_2"/>
    <property type="match status" value="1"/>
</dbReference>
<keyword evidence="9" id="KW-1003">Cell membrane</keyword>
<evidence type="ECO:0000256" key="3">
    <source>
        <dbReference type="ARBA" id="ARBA00022741"/>
    </source>
</evidence>
<evidence type="ECO:0000256" key="4">
    <source>
        <dbReference type="ARBA" id="ARBA00022840"/>
    </source>
</evidence>
<dbReference type="CDD" id="cd03294">
    <property type="entry name" value="ABC_Pro_Gly_Betaine"/>
    <property type="match status" value="1"/>
</dbReference>
<dbReference type="GO" id="GO:0015418">
    <property type="term" value="F:ABC-type quaternary ammonium compound transporting activity"/>
    <property type="evidence" value="ECO:0007669"/>
    <property type="project" value="UniProtKB-EC"/>
</dbReference>
<evidence type="ECO:0000259" key="11">
    <source>
        <dbReference type="PROSITE" id="PS51371"/>
    </source>
</evidence>
<keyword evidence="5" id="KW-0029">Amino-acid transport</keyword>
<dbReference type="OrthoDB" id="9802264at2"/>
<dbReference type="InterPro" id="IPR017871">
    <property type="entry name" value="ABC_transporter-like_CS"/>
</dbReference>
<comment type="catalytic activity">
    <reaction evidence="6">
        <text>a quaternary ammonium(out) + ATP + H2O = a quaternary ammonium(in) + ADP + phosphate + H(+)</text>
        <dbReference type="Rhea" id="RHEA:11036"/>
        <dbReference type="ChEBI" id="CHEBI:15377"/>
        <dbReference type="ChEBI" id="CHEBI:15378"/>
        <dbReference type="ChEBI" id="CHEBI:30616"/>
        <dbReference type="ChEBI" id="CHEBI:35267"/>
        <dbReference type="ChEBI" id="CHEBI:43474"/>
        <dbReference type="ChEBI" id="CHEBI:456216"/>
        <dbReference type="EC" id="7.6.2.9"/>
    </reaction>
    <physiologicalReaction direction="left-to-right" evidence="6">
        <dbReference type="Rhea" id="RHEA:11037"/>
    </physiologicalReaction>
</comment>
<dbReference type="EC" id="7.6.2.9" evidence="9"/>
<evidence type="ECO:0000256" key="7">
    <source>
        <dbReference type="ARBA" id="ARBA00061968"/>
    </source>
</evidence>
<dbReference type="GO" id="GO:0005524">
    <property type="term" value="F:ATP binding"/>
    <property type="evidence" value="ECO:0007669"/>
    <property type="project" value="UniProtKB-UniRule"/>
</dbReference>
<dbReference type="InterPro" id="IPR027417">
    <property type="entry name" value="P-loop_NTPase"/>
</dbReference>
<feature type="domain" description="CBS" evidence="11">
    <location>
        <begin position="301"/>
        <end position="360"/>
    </location>
</feature>
<evidence type="ECO:0000256" key="2">
    <source>
        <dbReference type="ARBA" id="ARBA00022448"/>
    </source>
</evidence>
<comment type="similarity">
    <text evidence="1 9">Belongs to the ABC transporter superfamily.</text>
</comment>
<evidence type="ECO:0000256" key="1">
    <source>
        <dbReference type="ARBA" id="ARBA00005417"/>
    </source>
</evidence>
<keyword evidence="9" id="KW-0472">Membrane</keyword>
<reference evidence="12 13" key="1">
    <citation type="submission" date="2017-06" db="EMBL/GenBank/DDBJ databases">
        <title>Celeribacter sp. TSPH2 complete genome sequence.</title>
        <authorList>
            <person name="Woo J.-H."/>
            <person name="Kim H.-S."/>
        </authorList>
    </citation>
    <scope>NUCLEOTIDE SEQUENCE [LARGE SCALE GENOMIC DNA]</scope>
    <source>
        <strain evidence="12 13">TSPH2</strain>
    </source>
</reference>
<comment type="subunit">
    <text evidence="9">The complex is probably composed of two ATP-binding proteins, two transmembrane proteins and a solute-binding protein.</text>
</comment>
<feature type="domain" description="ABC transporter" evidence="10">
    <location>
        <begin position="22"/>
        <end position="282"/>
    </location>
</feature>
<dbReference type="GO" id="GO:0006865">
    <property type="term" value="P:amino acid transport"/>
    <property type="evidence" value="ECO:0007669"/>
    <property type="project" value="UniProtKB-UniRule"/>
</dbReference>
<dbReference type="InterPro" id="IPR051921">
    <property type="entry name" value="ABC_osmolyte_uptake_ATP-bind"/>
</dbReference>
<dbReference type="GO" id="GO:0006970">
    <property type="term" value="P:response to osmotic stress"/>
    <property type="evidence" value="ECO:0007669"/>
    <property type="project" value="UniProtKB-ARBA"/>
</dbReference>
<dbReference type="KEGG" id="ceh:CEW89_09100"/>
<dbReference type="Gene3D" id="3.40.50.300">
    <property type="entry name" value="P-loop containing nucleotide triphosphate hydrolases"/>
    <property type="match status" value="1"/>
</dbReference>
<dbReference type="SMART" id="SM00382">
    <property type="entry name" value="AAA"/>
    <property type="match status" value="1"/>
</dbReference>
<sequence>MTDASVTEQPAMDDTPNADVKVSIRNLYKIFGDNPTAALGHVKSGTTKPELMDRHGHALGLNNINLDIPARGIQVIMGLSGSGKSTLIRHLNRLIEPTSGEIWIDGEDVLAMDAKQLRDLRRFKMSMVFQKFGLLPHRTVLENAMYGLEIQGVDGKEADARARKWLDRVGLAGFEEQYPSQLSGGQQQRVGLARALATDADILLMDEAFSALDPLIRTDMQSILLQLQEELHKTIIFITHDLDEALNIGDQIAILRDGEIVQSGDPQDIVMKPADDYITDFIRDINRAKVVRLRSIARKGETGQGATLKGGMSIEQALPKLTRAPDRKCPVVSRTGEPLGAVSLDDAINALKPLESDSDEDVRYA</sequence>
<dbReference type="GO" id="GO:0016887">
    <property type="term" value="F:ATP hydrolysis activity"/>
    <property type="evidence" value="ECO:0007669"/>
    <property type="project" value="UniProtKB-UniRule"/>
</dbReference>